<evidence type="ECO:0000256" key="7">
    <source>
        <dbReference type="HAMAP-Rule" id="MF_01008"/>
    </source>
</evidence>
<evidence type="ECO:0000256" key="4">
    <source>
        <dbReference type="ARBA" id="ARBA00023015"/>
    </source>
</evidence>
<dbReference type="GO" id="GO:0003700">
    <property type="term" value="F:DNA-binding transcription factor activity"/>
    <property type="evidence" value="ECO:0007669"/>
    <property type="project" value="UniProtKB-UniRule"/>
</dbReference>
<evidence type="ECO:0000256" key="3">
    <source>
        <dbReference type="ARBA" id="ARBA00022737"/>
    </source>
</evidence>
<evidence type="ECO:0000313" key="9">
    <source>
        <dbReference type="EMBL" id="GFP20800.1"/>
    </source>
</evidence>
<evidence type="ECO:0000256" key="6">
    <source>
        <dbReference type="ARBA" id="ARBA00023163"/>
    </source>
</evidence>
<dbReference type="AlphaFoldDB" id="A0A6V8NNC6"/>
<gene>
    <name evidence="7" type="primary">mraZ</name>
    <name evidence="9" type="ORF">HKBW3S06_00027</name>
</gene>
<dbReference type="HAMAP" id="MF_01008">
    <property type="entry name" value="MraZ"/>
    <property type="match status" value="1"/>
</dbReference>
<organism evidence="9 10">
    <name type="scientific">Candidatus Hakubella thermalkaliphila</name>
    <dbReference type="NCBI Taxonomy" id="2754717"/>
    <lineage>
        <taxon>Bacteria</taxon>
        <taxon>Bacillati</taxon>
        <taxon>Actinomycetota</taxon>
        <taxon>Actinomycetota incertae sedis</taxon>
        <taxon>Candidatus Hakubellales</taxon>
        <taxon>Candidatus Hakubellaceae</taxon>
        <taxon>Candidatus Hakubella</taxon>
    </lineage>
</organism>
<keyword evidence="3" id="KW-0677">Repeat</keyword>
<dbReference type="InterPro" id="IPR003444">
    <property type="entry name" value="MraZ"/>
</dbReference>
<dbReference type="CDD" id="cd16321">
    <property type="entry name" value="MraZ_C"/>
    <property type="match status" value="1"/>
</dbReference>
<feature type="domain" description="SpoVT-AbrB" evidence="8">
    <location>
        <begin position="5"/>
        <end position="48"/>
    </location>
</feature>
<feature type="domain" description="SpoVT-AbrB" evidence="8">
    <location>
        <begin position="77"/>
        <end position="120"/>
    </location>
</feature>
<dbReference type="PROSITE" id="PS51740">
    <property type="entry name" value="SPOVT_ABRB"/>
    <property type="match status" value="2"/>
</dbReference>
<dbReference type="CDD" id="cd16320">
    <property type="entry name" value="MraZ_N"/>
    <property type="match status" value="1"/>
</dbReference>
<dbReference type="Gene3D" id="3.40.1550.20">
    <property type="entry name" value="Transcriptional regulator MraZ domain"/>
    <property type="match status" value="1"/>
</dbReference>
<dbReference type="SUPFAM" id="SSF89447">
    <property type="entry name" value="AbrB/MazE/MraZ-like"/>
    <property type="match status" value="1"/>
</dbReference>
<dbReference type="PANTHER" id="PTHR34701">
    <property type="entry name" value="TRANSCRIPTIONAL REGULATOR MRAZ"/>
    <property type="match status" value="1"/>
</dbReference>
<dbReference type="PANTHER" id="PTHR34701:SF1">
    <property type="entry name" value="TRANSCRIPTIONAL REGULATOR MRAZ"/>
    <property type="match status" value="1"/>
</dbReference>
<keyword evidence="6 7" id="KW-0804">Transcription</keyword>
<dbReference type="GO" id="GO:0009295">
    <property type="term" value="C:nucleoid"/>
    <property type="evidence" value="ECO:0007669"/>
    <property type="project" value="UniProtKB-SubCell"/>
</dbReference>
<comment type="caution">
    <text evidence="9">The sequence shown here is derived from an EMBL/GenBank/DDBJ whole genome shotgun (WGS) entry which is preliminary data.</text>
</comment>
<dbReference type="InterPro" id="IPR020603">
    <property type="entry name" value="MraZ_dom"/>
</dbReference>
<evidence type="ECO:0000256" key="2">
    <source>
        <dbReference type="ARBA" id="ARBA00022490"/>
    </source>
</evidence>
<keyword evidence="2 7" id="KW-0963">Cytoplasm</keyword>
<dbReference type="InterPro" id="IPR038619">
    <property type="entry name" value="MraZ_sf"/>
</dbReference>
<sequence>MFLGTFSRTIDDKGRFIIPAKFREELADGLIISIGLNEKCLFVFPREESKSFEEKVKSLPLSKKDAQGFARWFLSQASDEVLDQQGRIAIPGHLKEYAGLNKDIVIVGVSGRLEIWDRGKWEEFYHRASQRYAEISEDMTAMGF</sequence>
<dbReference type="InterPro" id="IPR007159">
    <property type="entry name" value="SpoVT-AbrB_dom"/>
</dbReference>
<evidence type="ECO:0000256" key="5">
    <source>
        <dbReference type="ARBA" id="ARBA00023125"/>
    </source>
</evidence>
<accession>A0A6V8NNC6</accession>
<comment type="subcellular location">
    <subcellularLocation>
        <location evidence="7">Cytoplasm</location>
        <location evidence="7">Nucleoid</location>
    </subcellularLocation>
</comment>
<name>A0A6V8NNC6_9ACTN</name>
<protein>
    <recommendedName>
        <fullName evidence="1 7">Transcriptional regulator MraZ</fullName>
    </recommendedName>
</protein>
<reference evidence="9 10" key="1">
    <citation type="journal article" date="2020" name="Front. Microbiol.">
        <title>Single-cell genomics of novel Actinobacteria with the Wood-Ljungdahl pathway discovered in a serpentinizing system.</title>
        <authorList>
            <person name="Merino N."/>
            <person name="Kawai M."/>
            <person name="Boyd E.S."/>
            <person name="Colman D.R."/>
            <person name="McGlynn S.E."/>
            <person name="Nealson K.H."/>
            <person name="Kurokawa K."/>
            <person name="Hongoh Y."/>
        </authorList>
    </citation>
    <scope>NUCLEOTIDE SEQUENCE [LARGE SCALE GENOMIC DNA]</scope>
    <source>
        <strain evidence="9 10">S06</strain>
    </source>
</reference>
<dbReference type="InterPro" id="IPR037914">
    <property type="entry name" value="SpoVT-AbrB_sf"/>
</dbReference>
<dbReference type="EMBL" id="BLRV01000002">
    <property type="protein sequence ID" value="GFP20800.1"/>
    <property type="molecule type" value="Genomic_DNA"/>
</dbReference>
<keyword evidence="5 7" id="KW-0238">DNA-binding</keyword>
<evidence type="ECO:0000256" key="1">
    <source>
        <dbReference type="ARBA" id="ARBA00013860"/>
    </source>
</evidence>
<dbReference type="Pfam" id="PF02381">
    <property type="entry name" value="MraZ"/>
    <property type="match status" value="2"/>
</dbReference>
<keyword evidence="4 7" id="KW-0805">Transcription regulation</keyword>
<dbReference type="GO" id="GO:0005737">
    <property type="term" value="C:cytoplasm"/>
    <property type="evidence" value="ECO:0007669"/>
    <property type="project" value="UniProtKB-UniRule"/>
</dbReference>
<proteinExistence type="inferred from homology"/>
<dbReference type="RefSeq" id="WP_176225949.1">
    <property type="nucleotide sequence ID" value="NZ_BLRV01000002.1"/>
</dbReference>
<comment type="subunit">
    <text evidence="7">Forms oligomers.</text>
</comment>
<evidence type="ECO:0000313" key="10">
    <source>
        <dbReference type="Proteomes" id="UP000580051"/>
    </source>
</evidence>
<evidence type="ECO:0000259" key="8">
    <source>
        <dbReference type="PROSITE" id="PS51740"/>
    </source>
</evidence>
<dbReference type="NCBIfam" id="TIGR00242">
    <property type="entry name" value="division/cell wall cluster transcriptional repressor MraZ"/>
    <property type="match status" value="1"/>
</dbReference>
<dbReference type="GO" id="GO:2000143">
    <property type="term" value="P:negative regulation of DNA-templated transcription initiation"/>
    <property type="evidence" value="ECO:0007669"/>
    <property type="project" value="TreeGrafter"/>
</dbReference>
<comment type="similarity">
    <text evidence="7">Belongs to the MraZ family.</text>
</comment>
<dbReference type="Proteomes" id="UP000580051">
    <property type="component" value="Unassembled WGS sequence"/>
</dbReference>
<dbReference type="InterPro" id="IPR035644">
    <property type="entry name" value="MraZ_C"/>
</dbReference>
<dbReference type="GO" id="GO:0000976">
    <property type="term" value="F:transcription cis-regulatory region binding"/>
    <property type="evidence" value="ECO:0007669"/>
    <property type="project" value="TreeGrafter"/>
</dbReference>
<dbReference type="InterPro" id="IPR035642">
    <property type="entry name" value="MraZ_N"/>
</dbReference>